<comment type="caution">
    <text evidence="2">The sequence shown here is derived from an EMBL/GenBank/DDBJ whole genome shotgun (WGS) entry which is preliminary data.</text>
</comment>
<feature type="region of interest" description="Disordered" evidence="1">
    <location>
        <begin position="245"/>
        <end position="264"/>
    </location>
</feature>
<evidence type="ECO:0000256" key="1">
    <source>
        <dbReference type="SAM" id="MobiDB-lite"/>
    </source>
</evidence>
<proteinExistence type="predicted"/>
<dbReference type="AlphaFoldDB" id="A0A0G0U216"/>
<organism evidence="2 3">
    <name type="scientific">Candidatus Daviesbacteria bacterium GW2011_GWA2_40_9</name>
    <dbReference type="NCBI Taxonomy" id="1618424"/>
    <lineage>
        <taxon>Bacteria</taxon>
        <taxon>Candidatus Daviesiibacteriota</taxon>
    </lineage>
</organism>
<dbReference type="EMBL" id="LCAB01000007">
    <property type="protein sequence ID" value="KKR83134.1"/>
    <property type="molecule type" value="Genomic_DNA"/>
</dbReference>
<protein>
    <submittedName>
        <fullName evidence="2">Uncharacterized protein</fullName>
    </submittedName>
</protein>
<gene>
    <name evidence="2" type="ORF">UU29_C0007G0004</name>
</gene>
<name>A0A0G0U216_9BACT</name>
<reference evidence="2 3" key="1">
    <citation type="journal article" date="2015" name="Nature">
        <title>rRNA introns, odd ribosomes, and small enigmatic genomes across a large radiation of phyla.</title>
        <authorList>
            <person name="Brown C.T."/>
            <person name="Hug L.A."/>
            <person name="Thomas B.C."/>
            <person name="Sharon I."/>
            <person name="Castelle C.J."/>
            <person name="Singh A."/>
            <person name="Wilkins M.J."/>
            <person name="Williams K.H."/>
            <person name="Banfield J.F."/>
        </authorList>
    </citation>
    <scope>NUCLEOTIDE SEQUENCE [LARGE SCALE GENOMIC DNA]</scope>
</reference>
<sequence length="596" mass="63815">MKHKSIIFLTLGLITYASTFFLGIPTSYAGNCDAQCTNDGIHNPSCPADRDCTLQCFKNADGTCWGGEWVGDCACGGNNTCTNNYQSTPFTDTYSTGSCTLTITHLGWDLSDNQPVGYRDLGTGTNSHRVAMNDSGATCKDETNLDFTNNWNTSSGSNFSITTTINSKSAGNTLAAGWQLNASGCTIGDSSTTQISPTQVVTNSGSGTRNYTLYYGSPPTITLTPTNTPIPTATPTLPPNVTATATPTSTPIPTPTSTPTLTPTLTPTPAIYTVSYRYGENLADLNQAPSYNYNSQPINLTYTFLNNTPGIKTLFVEFTDSTGRKDVRQKSITLLPPVPKINSLSCNYDVLTGIGTIAKISGANFGASGSATVKMDNQLARIQSWTDQLTATSSTSSSVLSSTSTVIARVSTRLDGEIPVEMTFNDGRQLEGSCLIDTTTISFAAYAQCAPPTNLSLSDVEVTIYDKEGGSRPLYTQTITLNDKGKPTNFAPQLEIGRDYAMFVKAPRSVAQRLDFTALEGTTVLSMLELAVGNISSNRGGLPDGRIDTFDVSKLYQQWSLIQSVQRSGDFNSDTRVNSVDYSCLISNWGKEDAKF</sequence>
<evidence type="ECO:0000313" key="2">
    <source>
        <dbReference type="EMBL" id="KKR83134.1"/>
    </source>
</evidence>
<dbReference type="Proteomes" id="UP000034601">
    <property type="component" value="Unassembled WGS sequence"/>
</dbReference>
<evidence type="ECO:0000313" key="3">
    <source>
        <dbReference type="Proteomes" id="UP000034601"/>
    </source>
</evidence>
<accession>A0A0G0U216</accession>
<dbReference type="PATRIC" id="fig|1618424.3.peg.401"/>